<dbReference type="Proteomes" id="UP001601444">
    <property type="component" value="Unassembled WGS sequence"/>
</dbReference>
<name>A0ABW6PN44_9NOCA</name>
<evidence type="ECO:0000313" key="3">
    <source>
        <dbReference type="Proteomes" id="UP001601444"/>
    </source>
</evidence>
<organism evidence="2 3">
    <name type="scientific">Nocardia thailandica</name>
    <dbReference type="NCBI Taxonomy" id="257275"/>
    <lineage>
        <taxon>Bacteria</taxon>
        <taxon>Bacillati</taxon>
        <taxon>Actinomycetota</taxon>
        <taxon>Actinomycetes</taxon>
        <taxon>Mycobacteriales</taxon>
        <taxon>Nocardiaceae</taxon>
        <taxon>Nocardia</taxon>
    </lineage>
</organism>
<dbReference type="RefSeq" id="WP_387700460.1">
    <property type="nucleotide sequence ID" value="NZ_JBIAMX010000006.1"/>
</dbReference>
<evidence type="ECO:0000313" key="2">
    <source>
        <dbReference type="EMBL" id="MFF0543829.1"/>
    </source>
</evidence>
<accession>A0ABW6PN44</accession>
<dbReference type="EMBL" id="JBIAMX010000006">
    <property type="protein sequence ID" value="MFF0543829.1"/>
    <property type="molecule type" value="Genomic_DNA"/>
</dbReference>
<proteinExistence type="predicted"/>
<gene>
    <name evidence="2" type="ORF">ACFYTF_13435</name>
</gene>
<reference evidence="2 3" key="1">
    <citation type="submission" date="2024-10" db="EMBL/GenBank/DDBJ databases">
        <title>The Natural Products Discovery Center: Release of the First 8490 Sequenced Strains for Exploring Actinobacteria Biosynthetic Diversity.</title>
        <authorList>
            <person name="Kalkreuter E."/>
            <person name="Kautsar S.A."/>
            <person name="Yang D."/>
            <person name="Bader C.D."/>
            <person name="Teijaro C.N."/>
            <person name="Fluegel L."/>
            <person name="Davis C.M."/>
            <person name="Simpson J.R."/>
            <person name="Lauterbach L."/>
            <person name="Steele A.D."/>
            <person name="Gui C."/>
            <person name="Meng S."/>
            <person name="Li G."/>
            <person name="Viehrig K."/>
            <person name="Ye F."/>
            <person name="Su P."/>
            <person name="Kiefer A.F."/>
            <person name="Nichols A."/>
            <person name="Cepeda A.J."/>
            <person name="Yan W."/>
            <person name="Fan B."/>
            <person name="Jiang Y."/>
            <person name="Adhikari A."/>
            <person name="Zheng C.-J."/>
            <person name="Schuster L."/>
            <person name="Cowan T.M."/>
            <person name="Smanski M.J."/>
            <person name="Chevrette M.G."/>
            <person name="De Carvalho L.P.S."/>
            <person name="Shen B."/>
        </authorList>
    </citation>
    <scope>NUCLEOTIDE SEQUENCE [LARGE SCALE GENOMIC DNA]</scope>
    <source>
        <strain evidence="2 3">NPDC004045</strain>
    </source>
</reference>
<comment type="caution">
    <text evidence="2">The sequence shown here is derived from an EMBL/GenBank/DDBJ whole genome shotgun (WGS) entry which is preliminary data.</text>
</comment>
<feature type="compositionally biased region" description="Basic and acidic residues" evidence="1">
    <location>
        <begin position="61"/>
        <end position="77"/>
    </location>
</feature>
<sequence length="83" mass="8885">MPPRLVHQFGRLGVAGSCRSHWAESGNIVDTHLTADPVWPLMPPVDVASGGATHDATPATRNDEHDISAVDDQHHAPGFDLDL</sequence>
<protein>
    <submittedName>
        <fullName evidence="2">Uncharacterized protein</fullName>
    </submittedName>
</protein>
<evidence type="ECO:0000256" key="1">
    <source>
        <dbReference type="SAM" id="MobiDB-lite"/>
    </source>
</evidence>
<feature type="region of interest" description="Disordered" evidence="1">
    <location>
        <begin position="49"/>
        <end position="83"/>
    </location>
</feature>
<keyword evidence="3" id="KW-1185">Reference proteome</keyword>